<dbReference type="GeneID" id="74942023"/>
<dbReference type="KEGG" id="ssai:N0B31_06335"/>
<protein>
    <submittedName>
        <fullName evidence="2">Uncharacterized protein</fullName>
    </submittedName>
</protein>
<dbReference type="AlphaFoldDB" id="A0A9E7R748"/>
<evidence type="ECO:0000313" key="3">
    <source>
        <dbReference type="Proteomes" id="UP001057580"/>
    </source>
</evidence>
<dbReference type="Proteomes" id="UP001057580">
    <property type="component" value="Chromosome"/>
</dbReference>
<reference evidence="2" key="1">
    <citation type="submission" date="2022-09" db="EMBL/GenBank/DDBJ databases">
        <title>Diverse halophilic archaea isolated from saline environments.</title>
        <authorList>
            <person name="Cui H.-L."/>
        </authorList>
    </citation>
    <scope>NUCLEOTIDE SEQUENCE</scope>
    <source>
        <strain evidence="2">ZS-35-S2</strain>
    </source>
</reference>
<gene>
    <name evidence="2" type="ORF">N0B31_06335</name>
</gene>
<dbReference type="EMBL" id="CP104003">
    <property type="protein sequence ID" value="UWM55898.1"/>
    <property type="molecule type" value="Genomic_DNA"/>
</dbReference>
<evidence type="ECO:0000313" key="2">
    <source>
        <dbReference type="EMBL" id="UWM55898.1"/>
    </source>
</evidence>
<evidence type="ECO:0000256" key="1">
    <source>
        <dbReference type="SAM" id="MobiDB-lite"/>
    </source>
</evidence>
<name>A0A9E7R748_9EURY</name>
<dbReference type="InterPro" id="IPR055959">
    <property type="entry name" value="DUF7537"/>
</dbReference>
<keyword evidence="3" id="KW-1185">Reference proteome</keyword>
<sequence length="286" mass="30388">MNERTWTDVSPHSCWQPCCRSRGCSFLGAAPLGPGTPTPDAAPGGTATQTPTDGDTESATATPTAVPLPAGYGPSGAANLGVALDRHQTTLVDSGSFTVRYQATLLTDPGRSSLSAVRSTNVRRERGYEATNVSNGPVRERFVTNGTAYVRTGPVDGEASYDTAADAGYDPRAYTAADLVRPALENVTYKNAERIERGNRTFFRYRASEVRNLQSLLGSGVDPANVTAFDAGLVVAADGSVQRVVYQATVDRGAEQFTVQVRVDLVQQGGVVLDEPRWLDEAKRSA</sequence>
<feature type="region of interest" description="Disordered" evidence="1">
    <location>
        <begin position="35"/>
        <end position="68"/>
    </location>
</feature>
<dbReference type="RefSeq" id="WP_260595009.1">
    <property type="nucleotide sequence ID" value="NZ_CP104003.1"/>
</dbReference>
<dbReference type="Pfam" id="PF24381">
    <property type="entry name" value="DUF7537"/>
    <property type="match status" value="1"/>
</dbReference>
<organism evidence="2 3">
    <name type="scientific">Salinirubellus salinus</name>
    <dbReference type="NCBI Taxonomy" id="1364945"/>
    <lineage>
        <taxon>Archaea</taxon>
        <taxon>Methanobacteriati</taxon>
        <taxon>Methanobacteriota</taxon>
        <taxon>Stenosarchaea group</taxon>
        <taxon>Halobacteria</taxon>
        <taxon>Halobacteriales</taxon>
        <taxon>Natronomonadaceae</taxon>
        <taxon>Salinirubellus</taxon>
    </lineage>
</organism>
<accession>A0A9E7R748</accession>
<proteinExistence type="predicted"/>